<dbReference type="EMBL" id="CP136892">
    <property type="protein sequence ID" value="WOL01155.1"/>
    <property type="molecule type" value="Genomic_DNA"/>
</dbReference>
<reference evidence="2 3" key="1">
    <citation type="submission" date="2023-10" db="EMBL/GenBank/DDBJ databases">
        <title>Chromosome-scale genome assembly provides insights into flower coloration mechanisms of Canna indica.</title>
        <authorList>
            <person name="Li C."/>
        </authorList>
    </citation>
    <scope>NUCLEOTIDE SEQUENCE [LARGE SCALE GENOMIC DNA]</scope>
    <source>
        <tissue evidence="2">Flower</tissue>
    </source>
</reference>
<evidence type="ECO:0000313" key="3">
    <source>
        <dbReference type="Proteomes" id="UP001327560"/>
    </source>
</evidence>
<evidence type="ECO:0000256" key="1">
    <source>
        <dbReference type="SAM" id="MobiDB-lite"/>
    </source>
</evidence>
<keyword evidence="3" id="KW-1185">Reference proteome</keyword>
<proteinExistence type="predicted"/>
<dbReference type="Proteomes" id="UP001327560">
    <property type="component" value="Chromosome 3"/>
</dbReference>
<sequence length="95" mass="10176">MRRHCRYKIHVNITWHRWIFGDSPASSGANGEFGDPSPDADHDPLEFDPDVEASSDAGHTASVGDVSASPSTMEPLVTPARSRCLPGRASEASSL</sequence>
<feature type="region of interest" description="Disordered" evidence="1">
    <location>
        <begin position="26"/>
        <end position="95"/>
    </location>
</feature>
<evidence type="ECO:0000313" key="2">
    <source>
        <dbReference type="EMBL" id="WOL01155.1"/>
    </source>
</evidence>
<gene>
    <name evidence="2" type="ORF">Cni_G09869</name>
</gene>
<protein>
    <submittedName>
        <fullName evidence="2">Uncharacterized protein</fullName>
    </submittedName>
</protein>
<dbReference type="AlphaFoldDB" id="A0AAQ3QA43"/>
<accession>A0AAQ3QA43</accession>
<name>A0AAQ3QA43_9LILI</name>
<organism evidence="2 3">
    <name type="scientific">Canna indica</name>
    <name type="common">Indian-shot</name>
    <dbReference type="NCBI Taxonomy" id="4628"/>
    <lineage>
        <taxon>Eukaryota</taxon>
        <taxon>Viridiplantae</taxon>
        <taxon>Streptophyta</taxon>
        <taxon>Embryophyta</taxon>
        <taxon>Tracheophyta</taxon>
        <taxon>Spermatophyta</taxon>
        <taxon>Magnoliopsida</taxon>
        <taxon>Liliopsida</taxon>
        <taxon>Zingiberales</taxon>
        <taxon>Cannaceae</taxon>
        <taxon>Canna</taxon>
    </lineage>
</organism>